<organism evidence="3 4">
    <name type="scientific">Phocaeicola vulgatus</name>
    <name type="common">Bacteroides vulgatus</name>
    <dbReference type="NCBI Taxonomy" id="821"/>
    <lineage>
        <taxon>Bacteria</taxon>
        <taxon>Pseudomonadati</taxon>
        <taxon>Bacteroidota</taxon>
        <taxon>Bacteroidia</taxon>
        <taxon>Bacteroidales</taxon>
        <taxon>Bacteroidaceae</taxon>
        <taxon>Phocaeicola</taxon>
    </lineage>
</organism>
<evidence type="ECO:0008006" key="5">
    <source>
        <dbReference type="Google" id="ProtNLM"/>
    </source>
</evidence>
<reference evidence="3 4" key="1">
    <citation type="journal article" date="2019" name="Nat. Med.">
        <title>A library of human gut bacterial isolates paired with longitudinal multiomics data enables mechanistic microbiome research.</title>
        <authorList>
            <person name="Poyet M."/>
            <person name="Groussin M."/>
            <person name="Gibbons S.M."/>
            <person name="Avila-Pacheco J."/>
            <person name="Jiang X."/>
            <person name="Kearney S.M."/>
            <person name="Perrotta A.R."/>
            <person name="Berdy B."/>
            <person name="Zhao S."/>
            <person name="Lieberman T.D."/>
            <person name="Swanson P.K."/>
            <person name="Smith M."/>
            <person name="Roesemann S."/>
            <person name="Alexander J.E."/>
            <person name="Rich S.A."/>
            <person name="Livny J."/>
            <person name="Vlamakis H."/>
            <person name="Clish C."/>
            <person name="Bullock K."/>
            <person name="Deik A."/>
            <person name="Scott J."/>
            <person name="Pierce K.A."/>
            <person name="Xavier R.J."/>
            <person name="Alm E.J."/>
        </authorList>
    </citation>
    <scope>NUCLEOTIDE SEQUENCE [LARGE SCALE GENOMIC DNA]</scope>
    <source>
        <strain evidence="3 4">BIOML-A9</strain>
    </source>
</reference>
<evidence type="ECO:0000259" key="2">
    <source>
        <dbReference type="Pfam" id="PF21957"/>
    </source>
</evidence>
<dbReference type="EMBL" id="WCXA01000068">
    <property type="protein sequence ID" value="KAB3853967.1"/>
    <property type="molecule type" value="Genomic_DNA"/>
</dbReference>
<protein>
    <recommendedName>
        <fullName evidence="5">Toprim domain-containing protein</fullName>
    </recommendedName>
</protein>
<dbReference type="NCBIfam" id="NF040506">
    <property type="entry name" value="PG0870_Nterm"/>
    <property type="match status" value="1"/>
</dbReference>
<feature type="domain" description="DUF6371" evidence="1">
    <location>
        <begin position="106"/>
        <end position="256"/>
    </location>
</feature>
<dbReference type="Proteomes" id="UP000470332">
    <property type="component" value="Unassembled WGS sequence"/>
</dbReference>
<dbReference type="RefSeq" id="WP_008154644.1">
    <property type="nucleotide sequence ID" value="NZ_DAWDUF010000069.1"/>
</dbReference>
<evidence type="ECO:0000313" key="4">
    <source>
        <dbReference type="Proteomes" id="UP000470332"/>
    </source>
</evidence>
<name>A0A413XJQ5_PHOVU</name>
<evidence type="ECO:0000313" key="3">
    <source>
        <dbReference type="EMBL" id="KAB3853967.1"/>
    </source>
</evidence>
<comment type="caution">
    <text evidence="3">The sequence shown here is derived from an EMBL/GenBank/DDBJ whole genome shotgun (WGS) entry which is preliminary data.</text>
</comment>
<evidence type="ECO:0000259" key="1">
    <source>
        <dbReference type="Pfam" id="PF19898"/>
    </source>
</evidence>
<feature type="domain" description="Zinc beta-ribbon finger putative" evidence="2">
    <location>
        <begin position="4"/>
        <end position="67"/>
    </location>
</feature>
<gene>
    <name evidence="3" type="ORF">GAS37_21335</name>
</gene>
<dbReference type="Pfam" id="PF19898">
    <property type="entry name" value="DUF6371"/>
    <property type="match status" value="1"/>
</dbReference>
<proteinExistence type="predicted"/>
<dbReference type="AlphaFoldDB" id="A0A413XJQ5"/>
<accession>A0A413XJQ5</accession>
<dbReference type="Pfam" id="PF21957">
    <property type="entry name" value="Zn_ribbon_16"/>
    <property type="match status" value="1"/>
</dbReference>
<dbReference type="InterPro" id="IPR047731">
    <property type="entry name" value="Zinc_ribbon_put"/>
</dbReference>
<sequence>MTEYRFTLQKYKRGSKLTCPKCGRKQCFVKYVDTEGQIAFPDYVGRCDHEHSCQYHYKPSDYFKDNPVALEERKSWKSQAKVMQPKPTDYIDRDIMHRSLANYELNPLFIFLSGVLGEKETSRLFKLYCVGTSKKWGGSTVFWQIDRQGKVRAGKIMLYNPTTGHRVKEPRSYVSWVHTELELEHFNMKQCLFGEHLLAGYPTKAVAIVESEKSALVASHFMPDFVWLATGGIHGCFKADTVGVLKNHAVILCPDLGAKMVWQEKVQLLSSVCSKVVFSEKLEQCATNEQREKGLDIADFLLMADTPMMTLQKMIKRCPSLQTLIDQFQLELVEQ</sequence>
<dbReference type="InterPro" id="IPR045951">
    <property type="entry name" value="DUF6371"/>
</dbReference>